<evidence type="ECO:0000256" key="6">
    <source>
        <dbReference type="ARBA" id="ARBA00049406"/>
    </source>
</evidence>
<dbReference type="EC" id="4.3.1.17" evidence="3"/>
<name>A0A6J4E4F7_9PSED</name>
<evidence type="ECO:0000313" key="9">
    <source>
        <dbReference type="EMBL" id="GJN54034.1"/>
    </source>
</evidence>
<evidence type="ECO:0000256" key="1">
    <source>
        <dbReference type="ARBA" id="ARBA00001933"/>
    </source>
</evidence>
<dbReference type="EMBL" id="BQKM01000008">
    <property type="protein sequence ID" value="GJN54034.1"/>
    <property type="molecule type" value="Genomic_DNA"/>
</dbReference>
<dbReference type="Proteomes" id="UP000509383">
    <property type="component" value="Chromosome"/>
</dbReference>
<comment type="cofactor">
    <cofactor evidence="1">
        <name>pyridoxal 5'-phosphate</name>
        <dbReference type="ChEBI" id="CHEBI:597326"/>
    </cofactor>
</comment>
<dbReference type="InterPro" id="IPR001926">
    <property type="entry name" value="TrpB-like_PALP"/>
</dbReference>
<dbReference type="InterPro" id="IPR050147">
    <property type="entry name" value="Ser/Thr_Dehydratase"/>
</dbReference>
<dbReference type="SUPFAM" id="SSF53686">
    <property type="entry name" value="Tryptophan synthase beta subunit-like PLP-dependent enzymes"/>
    <property type="match status" value="1"/>
</dbReference>
<evidence type="ECO:0000313" key="10">
    <source>
        <dbReference type="Proteomes" id="UP000509383"/>
    </source>
</evidence>
<dbReference type="PANTHER" id="PTHR48078">
    <property type="entry name" value="THREONINE DEHYDRATASE, MITOCHONDRIAL-RELATED"/>
    <property type="match status" value="1"/>
</dbReference>
<gene>
    <name evidence="8" type="ORF">TUM18999_29180</name>
    <name evidence="9" type="ORF">TUM20286_37860</name>
</gene>
<organism evidence="8 10">
    <name type="scientific">Pseudomonas tohonis</name>
    <dbReference type="NCBI Taxonomy" id="2725477"/>
    <lineage>
        <taxon>Bacteria</taxon>
        <taxon>Pseudomonadati</taxon>
        <taxon>Pseudomonadota</taxon>
        <taxon>Gammaproteobacteria</taxon>
        <taxon>Pseudomonadales</taxon>
        <taxon>Pseudomonadaceae</taxon>
        <taxon>Pseudomonas</taxon>
    </lineage>
</organism>
<dbReference type="Proteomes" id="UP001054892">
    <property type="component" value="Unassembled WGS sequence"/>
</dbReference>
<sequence>MPLHIQTPLIHSRPLSLAAGTEVWLKLEALQPAGSFKLRGIGAACEFHARRGTRRFISSSGGNAGIAVAFAGRCLSIPVTVVVPETTTERARALIRQEGAEVIVHGKAWHEANALAQSMLGEADAFIHPFDDALLWQGHATLVDEVAASGWRPDVVLLSVGGGGLFSGVVEGLQRNGWGAVPVITAETAGAASFAGSLQAGRRIELERIDSVATSLGAKQVCERAFELGRSHPVRARVVSDRAALQACERFLDEQRLLVEPACGAALALAYAGDEALRDFERVMVVVCGGVTASLEQISAWKAAQPED</sequence>
<dbReference type="Pfam" id="PF00291">
    <property type="entry name" value="PALP"/>
    <property type="match status" value="1"/>
</dbReference>
<feature type="domain" description="Tryptophan synthase beta chain-like PALP" evidence="7">
    <location>
        <begin position="4"/>
        <end position="289"/>
    </location>
</feature>
<evidence type="ECO:0000256" key="3">
    <source>
        <dbReference type="ARBA" id="ARBA00012093"/>
    </source>
</evidence>
<evidence type="ECO:0000313" key="8">
    <source>
        <dbReference type="EMBL" id="BCG24727.1"/>
    </source>
</evidence>
<dbReference type="GO" id="GO:0006567">
    <property type="term" value="P:L-threonine catabolic process"/>
    <property type="evidence" value="ECO:0007669"/>
    <property type="project" value="TreeGrafter"/>
</dbReference>
<comment type="catalytic activity">
    <reaction evidence="6">
        <text>L-serine = pyruvate + NH4(+)</text>
        <dbReference type="Rhea" id="RHEA:19169"/>
        <dbReference type="ChEBI" id="CHEBI:15361"/>
        <dbReference type="ChEBI" id="CHEBI:28938"/>
        <dbReference type="ChEBI" id="CHEBI:33384"/>
        <dbReference type="EC" id="4.3.1.17"/>
    </reaction>
</comment>
<protein>
    <recommendedName>
        <fullName evidence="3">L-serine ammonia-lyase</fullName>
        <ecNumber evidence="3">4.3.1.17</ecNumber>
    </recommendedName>
</protein>
<dbReference type="PANTHER" id="PTHR48078:SF2">
    <property type="entry name" value="CATABOLIC L-SERINE_THREONINE DEHYDRATASE"/>
    <property type="match status" value="1"/>
</dbReference>
<dbReference type="AlphaFoldDB" id="A0A6J4E4F7"/>
<evidence type="ECO:0000256" key="2">
    <source>
        <dbReference type="ARBA" id="ARBA00010869"/>
    </source>
</evidence>
<dbReference type="GO" id="GO:0009097">
    <property type="term" value="P:isoleucine biosynthetic process"/>
    <property type="evidence" value="ECO:0007669"/>
    <property type="project" value="TreeGrafter"/>
</dbReference>
<accession>A0A6J4E4F7</accession>
<evidence type="ECO:0000256" key="4">
    <source>
        <dbReference type="ARBA" id="ARBA00022898"/>
    </source>
</evidence>
<evidence type="ECO:0000259" key="7">
    <source>
        <dbReference type="Pfam" id="PF00291"/>
    </source>
</evidence>
<proteinExistence type="inferred from homology"/>
<keyword evidence="11" id="KW-1185">Reference proteome</keyword>
<comment type="similarity">
    <text evidence="2">Belongs to the serine/threonine dehydratase family.</text>
</comment>
<dbReference type="GO" id="GO:0004794">
    <property type="term" value="F:threonine deaminase activity"/>
    <property type="evidence" value="ECO:0007669"/>
    <property type="project" value="TreeGrafter"/>
</dbReference>
<dbReference type="GO" id="GO:0003941">
    <property type="term" value="F:L-serine ammonia-lyase activity"/>
    <property type="evidence" value="ECO:0007669"/>
    <property type="project" value="UniProtKB-EC"/>
</dbReference>
<dbReference type="GO" id="GO:0006565">
    <property type="term" value="P:L-serine catabolic process"/>
    <property type="evidence" value="ECO:0007669"/>
    <property type="project" value="TreeGrafter"/>
</dbReference>
<dbReference type="KEGG" id="ptw:TUM18999_29180"/>
<keyword evidence="5" id="KW-0456">Lyase</keyword>
<reference evidence="8 10" key="1">
    <citation type="submission" date="2020-05" db="EMBL/GenBank/DDBJ databases">
        <title>Characterization of novel class B3 metallo-beta-lactamase from novel Pseudomonas species.</title>
        <authorList>
            <person name="Yamada K."/>
            <person name="Aoki K."/>
            <person name="Ishii Y."/>
        </authorList>
    </citation>
    <scope>NUCLEOTIDE SEQUENCE [LARGE SCALE GENOMIC DNA]</scope>
    <source>
        <strain evidence="8 10">TUM18999</strain>
        <strain evidence="9 11">TUM20286</strain>
    </source>
</reference>
<dbReference type="Gene3D" id="3.40.50.1100">
    <property type="match status" value="2"/>
</dbReference>
<dbReference type="RefSeq" id="WP_173178716.1">
    <property type="nucleotide sequence ID" value="NZ_AP023189.1"/>
</dbReference>
<evidence type="ECO:0000313" key="11">
    <source>
        <dbReference type="Proteomes" id="UP001054892"/>
    </source>
</evidence>
<dbReference type="EMBL" id="AP023189">
    <property type="protein sequence ID" value="BCG24727.1"/>
    <property type="molecule type" value="Genomic_DNA"/>
</dbReference>
<evidence type="ECO:0000256" key="5">
    <source>
        <dbReference type="ARBA" id="ARBA00023239"/>
    </source>
</evidence>
<dbReference type="InterPro" id="IPR036052">
    <property type="entry name" value="TrpB-like_PALP_sf"/>
</dbReference>
<keyword evidence="4" id="KW-0663">Pyridoxal phosphate</keyword>